<feature type="domain" description="DUF5641" evidence="3">
    <location>
        <begin position="137"/>
        <end position="177"/>
    </location>
</feature>
<keyword evidence="5" id="KW-1185">Reference proteome</keyword>
<evidence type="ECO:0000313" key="4">
    <source>
        <dbReference type="EMBL" id="UYV70225.1"/>
    </source>
</evidence>
<dbReference type="Pfam" id="PF03564">
    <property type="entry name" value="DUF1759"/>
    <property type="match status" value="1"/>
</dbReference>
<evidence type="ECO:0000256" key="2">
    <source>
        <dbReference type="SAM" id="MobiDB-lite"/>
    </source>
</evidence>
<dbReference type="InterPro" id="IPR005312">
    <property type="entry name" value="DUF1759"/>
</dbReference>
<evidence type="ECO:0000313" key="5">
    <source>
        <dbReference type="Proteomes" id="UP001235939"/>
    </source>
</evidence>
<dbReference type="EMBL" id="CP092869">
    <property type="protein sequence ID" value="UYV70225.1"/>
    <property type="molecule type" value="Genomic_DNA"/>
</dbReference>
<evidence type="ECO:0000256" key="1">
    <source>
        <dbReference type="SAM" id="Coils"/>
    </source>
</evidence>
<name>A0ABY6KMZ8_9ARAC</name>
<protein>
    <recommendedName>
        <fullName evidence="3">DUF5641 domain-containing protein</fullName>
    </recommendedName>
</protein>
<reference evidence="4 5" key="1">
    <citation type="submission" date="2022-01" db="EMBL/GenBank/DDBJ databases">
        <title>A chromosomal length assembly of Cordylochernes scorpioides.</title>
        <authorList>
            <person name="Zeh D."/>
            <person name="Zeh J."/>
        </authorList>
    </citation>
    <scope>NUCLEOTIDE SEQUENCE [LARGE SCALE GENOMIC DNA]</scope>
    <source>
        <strain evidence="4">IN4F17</strain>
        <tissue evidence="4">Whole Body</tissue>
    </source>
</reference>
<dbReference type="InterPro" id="IPR040676">
    <property type="entry name" value="DUF5641"/>
</dbReference>
<sequence length="246" mass="27785">MGEELKEIKEKIEKLYDELFSLDEVDIDKESEAYDGSMNKIGSLRVSKIFSLRAIKNPSAKCLHEFTDVCNEAIRNLETLELKRNQLVDVILVHFLQQKLSENLRCYYMPHHPEDADYQRILWRPSPEEPVVDYRLLTWRLARILKVYPGSDQKVRVAQVRAATGVYLRPITKLAPLPFKSEPGFSGRGEYDLEETPSQPTSSGQLSSPGSPENVTTTGPPESCTNGSPGNLITTRSGRVVRPHAD</sequence>
<feature type="region of interest" description="Disordered" evidence="2">
    <location>
        <begin position="183"/>
        <end position="246"/>
    </location>
</feature>
<dbReference type="Proteomes" id="UP001235939">
    <property type="component" value="Chromosome 07"/>
</dbReference>
<dbReference type="Pfam" id="PF18701">
    <property type="entry name" value="DUF5641"/>
    <property type="match status" value="1"/>
</dbReference>
<gene>
    <name evidence="4" type="ORF">LAZ67_7002239</name>
</gene>
<keyword evidence="1" id="KW-0175">Coiled coil</keyword>
<accession>A0ABY6KMZ8</accession>
<organism evidence="4 5">
    <name type="scientific">Cordylochernes scorpioides</name>
    <dbReference type="NCBI Taxonomy" id="51811"/>
    <lineage>
        <taxon>Eukaryota</taxon>
        <taxon>Metazoa</taxon>
        <taxon>Ecdysozoa</taxon>
        <taxon>Arthropoda</taxon>
        <taxon>Chelicerata</taxon>
        <taxon>Arachnida</taxon>
        <taxon>Pseudoscorpiones</taxon>
        <taxon>Cheliferoidea</taxon>
        <taxon>Chernetidae</taxon>
        <taxon>Cordylochernes</taxon>
    </lineage>
</organism>
<proteinExistence type="predicted"/>
<feature type="coiled-coil region" evidence="1">
    <location>
        <begin position="63"/>
        <end position="90"/>
    </location>
</feature>
<evidence type="ECO:0000259" key="3">
    <source>
        <dbReference type="Pfam" id="PF18701"/>
    </source>
</evidence>
<feature type="compositionally biased region" description="Polar residues" evidence="2">
    <location>
        <begin position="196"/>
        <end position="237"/>
    </location>
</feature>